<comment type="caution">
    <text evidence="2">The sequence shown here is derived from an EMBL/GenBank/DDBJ whole genome shotgun (WGS) entry which is preliminary data.</text>
</comment>
<dbReference type="InterPro" id="IPR006076">
    <property type="entry name" value="FAD-dep_OxRdtase"/>
</dbReference>
<reference evidence="2 3" key="1">
    <citation type="submission" date="2023-03" db="EMBL/GenBank/DDBJ databases">
        <title>Muricauda XX sp. nov. and Muricauda XXX sp. nov., two novel species isolated from Okinawa Trough.</title>
        <authorList>
            <person name="Cao W."/>
            <person name="Deng X."/>
        </authorList>
    </citation>
    <scope>NUCLEOTIDE SEQUENCE [LARGE SCALE GENOMIC DNA]</scope>
    <source>
        <strain evidence="2 3">81s02</strain>
    </source>
</reference>
<dbReference type="SUPFAM" id="SSF51905">
    <property type="entry name" value="FAD/NAD(P)-binding domain"/>
    <property type="match status" value="1"/>
</dbReference>
<evidence type="ECO:0000313" key="2">
    <source>
        <dbReference type="EMBL" id="MDF0707007.1"/>
    </source>
</evidence>
<name>A0ABT5XMG8_9FLAO</name>
<accession>A0ABT5XMG8</accession>
<dbReference type="Gene3D" id="3.50.50.60">
    <property type="entry name" value="FAD/NAD(P)-binding domain"/>
    <property type="match status" value="1"/>
</dbReference>
<dbReference type="PANTHER" id="PTHR13847">
    <property type="entry name" value="SARCOSINE DEHYDROGENASE-RELATED"/>
    <property type="match status" value="1"/>
</dbReference>
<protein>
    <submittedName>
        <fullName evidence="2">FAD-dependent oxidoreductase</fullName>
    </submittedName>
</protein>
<keyword evidence="3" id="KW-1185">Reference proteome</keyword>
<dbReference type="PANTHER" id="PTHR13847:SF281">
    <property type="entry name" value="FAD DEPENDENT OXIDOREDUCTASE DOMAIN-CONTAINING PROTEIN"/>
    <property type="match status" value="1"/>
</dbReference>
<evidence type="ECO:0000259" key="1">
    <source>
        <dbReference type="Pfam" id="PF01266"/>
    </source>
</evidence>
<organism evidence="2 3">
    <name type="scientific">Flagellimonas okinawensis</name>
    <dbReference type="NCBI Taxonomy" id="3031324"/>
    <lineage>
        <taxon>Bacteria</taxon>
        <taxon>Pseudomonadati</taxon>
        <taxon>Bacteroidota</taxon>
        <taxon>Flavobacteriia</taxon>
        <taxon>Flavobacteriales</taxon>
        <taxon>Flavobacteriaceae</taxon>
        <taxon>Flagellimonas</taxon>
    </lineage>
</organism>
<sequence>MQLSYWENKTWFSNVDYTIVGSGIVGINCAISLKEKHPNCNILILEKGSLPQGASTKNAGFACFGSVSEILSDLKHHTEEEVVSLVQKRWDGIQRMRQLLGDKAIGFELHGSHELFPLEKPELYDTCLESITYLNDLLKPIFGQPVFVESDNHFQFRNVREKYITHKLEGQLDTGKMMRSLINKCLSLNIPIINGVTVKDVVESNNGATVLTENFEFNSKRVLVATNGFASRMIDSESVKPARAQVIVTEPIKNLHIKGTFHFDEGYYYFRNIDDRILFGGGRNLDFSTEETTEFGETRIIQDKLETLLQEMILPNQPVKIERRWSGIMGVGNQKSPIIKQVSNSVFCGVRLGGMGVALGSLVGQELADLAD</sequence>
<proteinExistence type="predicted"/>
<dbReference type="RefSeq" id="WP_275649043.1">
    <property type="nucleotide sequence ID" value="NZ_JARFVA010000002.1"/>
</dbReference>
<dbReference type="Proteomes" id="UP001217083">
    <property type="component" value="Unassembled WGS sequence"/>
</dbReference>
<dbReference type="Gene3D" id="3.30.9.10">
    <property type="entry name" value="D-Amino Acid Oxidase, subunit A, domain 2"/>
    <property type="match status" value="1"/>
</dbReference>
<evidence type="ECO:0000313" key="3">
    <source>
        <dbReference type="Proteomes" id="UP001217083"/>
    </source>
</evidence>
<dbReference type="EMBL" id="JARFVA010000002">
    <property type="protein sequence ID" value="MDF0707007.1"/>
    <property type="molecule type" value="Genomic_DNA"/>
</dbReference>
<feature type="domain" description="FAD dependent oxidoreductase" evidence="1">
    <location>
        <begin position="16"/>
        <end position="370"/>
    </location>
</feature>
<dbReference type="Pfam" id="PF01266">
    <property type="entry name" value="DAO"/>
    <property type="match status" value="1"/>
</dbReference>
<dbReference type="InterPro" id="IPR036188">
    <property type="entry name" value="FAD/NAD-bd_sf"/>
</dbReference>
<gene>
    <name evidence="2" type="ORF">PY091_07255</name>
</gene>